<feature type="region of interest" description="Disordered" evidence="1">
    <location>
        <begin position="1"/>
        <end position="85"/>
    </location>
</feature>
<feature type="transmembrane region" description="Helical" evidence="2">
    <location>
        <begin position="132"/>
        <end position="165"/>
    </location>
</feature>
<keyword evidence="2" id="KW-0472">Membrane</keyword>
<feature type="transmembrane region" description="Helical" evidence="2">
    <location>
        <begin position="186"/>
        <end position="207"/>
    </location>
</feature>
<evidence type="ECO:0000256" key="1">
    <source>
        <dbReference type="SAM" id="MobiDB-lite"/>
    </source>
</evidence>
<evidence type="ECO:0000259" key="3">
    <source>
        <dbReference type="Pfam" id="PF13828"/>
    </source>
</evidence>
<dbReference type="RefSeq" id="WP_251416061.1">
    <property type="nucleotide sequence ID" value="NZ_JAMQGM010000034.1"/>
</dbReference>
<dbReference type="EMBL" id="JAMQGM010000034">
    <property type="protein sequence ID" value="MCM2578889.1"/>
    <property type="molecule type" value="Genomic_DNA"/>
</dbReference>
<dbReference type="Pfam" id="PF13828">
    <property type="entry name" value="DUF4190"/>
    <property type="match status" value="1"/>
</dbReference>
<evidence type="ECO:0000313" key="5">
    <source>
        <dbReference type="Proteomes" id="UP001167160"/>
    </source>
</evidence>
<gene>
    <name evidence="4" type="ORF">M1E25_16275</name>
</gene>
<evidence type="ECO:0000256" key="2">
    <source>
        <dbReference type="SAM" id="Phobius"/>
    </source>
</evidence>
<organism evidence="4 5">
    <name type="scientific">Streptomyces meridianus</name>
    <dbReference type="NCBI Taxonomy" id="2938945"/>
    <lineage>
        <taxon>Bacteria</taxon>
        <taxon>Bacillati</taxon>
        <taxon>Actinomycetota</taxon>
        <taxon>Actinomycetes</taxon>
        <taxon>Kitasatosporales</taxon>
        <taxon>Streptomycetaceae</taxon>
        <taxon>Streptomyces</taxon>
    </lineage>
</organism>
<protein>
    <submittedName>
        <fullName evidence="4">DUF4190 domain-containing protein</fullName>
    </submittedName>
</protein>
<proteinExistence type="predicted"/>
<dbReference type="InterPro" id="IPR025241">
    <property type="entry name" value="DUF4190"/>
</dbReference>
<keyword evidence="2" id="KW-0812">Transmembrane</keyword>
<reference evidence="4" key="1">
    <citation type="journal article" date="2023" name="Int. J. Syst. Evol. Microbiol.">
        <title>Streptomyces meridianus sp. nov. isolated from brackish water of the Tagus estuary in Alcochete, Portugal.</title>
        <authorList>
            <person name="Santos J.D.N."/>
            <person name="Klimek D."/>
            <person name="Calusinska M."/>
            <person name="Lobo Da Cunha A."/>
            <person name="Catita J."/>
            <person name="Goncalves H."/>
            <person name="Gonzalez I."/>
            <person name="Reyes F."/>
            <person name="Lage O.M."/>
        </authorList>
    </citation>
    <scope>NUCLEOTIDE SEQUENCE</scope>
    <source>
        <strain evidence="4">MTZ3.1</strain>
    </source>
</reference>
<comment type="caution">
    <text evidence="4">The sequence shown here is derived from an EMBL/GenBank/DDBJ whole genome shotgun (WGS) entry which is preliminary data.</text>
</comment>
<evidence type="ECO:0000313" key="4">
    <source>
        <dbReference type="EMBL" id="MCM2578889.1"/>
    </source>
</evidence>
<name>A0ABT0X8M9_9ACTN</name>
<feature type="compositionally biased region" description="Low complexity" evidence="1">
    <location>
        <begin position="40"/>
        <end position="59"/>
    </location>
</feature>
<sequence>MSDSAQQPERPGKQASWAPPEPRDGGISLGKSGEPDKRAASAGADAAAASGGADPGPSAAVPPPPVAPTGPYDPVGHAPGPYGAQPPGPYAPAGYGNPYGVTPGHGYGHQVPAAHGYGYGYGMPVPRPSNGLGVAALVLGIVGSVLFFTTLLAAILGVLAVIFGIVGRIRASKGEATNGGQALAGLILGIVAILVSLGFLTAVIVAAESEDEPAADSGSYSLVLTEDAGRRH</sequence>
<accession>A0ABT0X8M9</accession>
<feature type="domain" description="DUF4190" evidence="3">
    <location>
        <begin position="132"/>
        <end position="196"/>
    </location>
</feature>
<dbReference type="Proteomes" id="UP001167160">
    <property type="component" value="Unassembled WGS sequence"/>
</dbReference>
<keyword evidence="5" id="KW-1185">Reference proteome</keyword>
<feature type="compositionally biased region" description="Low complexity" evidence="1">
    <location>
        <begin position="69"/>
        <end position="83"/>
    </location>
</feature>
<keyword evidence="2" id="KW-1133">Transmembrane helix</keyword>